<dbReference type="EMBL" id="JBANDL010000002">
    <property type="protein sequence ID" value="MEI2456443.1"/>
    <property type="molecule type" value="Genomic_DNA"/>
</dbReference>
<reference evidence="1 2" key="1">
    <citation type="submission" date="2024-02" db="EMBL/GenBank/DDBJ databases">
        <title>Lysobacter Genome Sequencing and Mining.</title>
        <authorList>
            <person name="Bierman J."/>
            <person name="Walker M.C."/>
        </authorList>
    </citation>
    <scope>NUCLEOTIDE SEQUENCE [LARGE SCALE GENOMIC DNA]</scope>
    <source>
        <strain evidence="1 2">PB6250</strain>
    </source>
</reference>
<comment type="caution">
    <text evidence="1">The sequence shown here is derived from an EMBL/GenBank/DDBJ whole genome shotgun (WGS) entry which is preliminary data.</text>
</comment>
<proteinExistence type="predicted"/>
<dbReference type="RefSeq" id="WP_141233466.1">
    <property type="nucleotide sequence ID" value="NZ_JBANDL010000002.1"/>
</dbReference>
<name>A0ABU8D831_9GAMM</name>
<keyword evidence="2" id="KW-1185">Reference proteome</keyword>
<protein>
    <submittedName>
        <fullName evidence="1">Uncharacterized protein</fullName>
    </submittedName>
</protein>
<organism evidence="1 2">
    <name type="scientific">Lysobacter firmicutimachus</name>
    <dbReference type="NCBI Taxonomy" id="1792846"/>
    <lineage>
        <taxon>Bacteria</taxon>
        <taxon>Pseudomonadati</taxon>
        <taxon>Pseudomonadota</taxon>
        <taxon>Gammaproteobacteria</taxon>
        <taxon>Lysobacterales</taxon>
        <taxon>Lysobacteraceae</taxon>
        <taxon>Lysobacter</taxon>
    </lineage>
</organism>
<accession>A0ABU8D831</accession>
<dbReference type="Proteomes" id="UP001387215">
    <property type="component" value="Unassembled WGS sequence"/>
</dbReference>
<gene>
    <name evidence="1" type="ORF">V2J18_17415</name>
</gene>
<evidence type="ECO:0000313" key="1">
    <source>
        <dbReference type="EMBL" id="MEI2456443.1"/>
    </source>
</evidence>
<sequence>MKAWDLELREIGLDGGYASPRGRPKPPIFASPKQPGLRFGGAVGNAIEIATGKEPISVCDRGIGVDGLPWTALQIGWRAHQNIEQDNGAKNALYWRWFRVRPTTRHRDARCSKGSI</sequence>
<evidence type="ECO:0000313" key="2">
    <source>
        <dbReference type="Proteomes" id="UP001387215"/>
    </source>
</evidence>